<evidence type="ECO:0000313" key="3">
    <source>
        <dbReference type="EMBL" id="VDM27671.1"/>
    </source>
</evidence>
<protein>
    <submittedName>
        <fullName evidence="5">Ras-GAP domain-containing protein</fullName>
    </submittedName>
</protein>
<reference evidence="3 4" key="2">
    <citation type="submission" date="2018-11" db="EMBL/GenBank/DDBJ databases">
        <authorList>
            <consortium name="Pathogen Informatics"/>
        </authorList>
    </citation>
    <scope>NUCLEOTIDE SEQUENCE [LARGE SCALE GENOMIC DNA]</scope>
</reference>
<keyword evidence="1" id="KW-0343">GTPase activation</keyword>
<evidence type="ECO:0000313" key="5">
    <source>
        <dbReference type="WBParaSite" id="TTAC_0000580201-mRNA-1"/>
    </source>
</evidence>
<reference evidence="5" key="1">
    <citation type="submission" date="2017-02" db="UniProtKB">
        <authorList>
            <consortium name="WormBaseParasite"/>
        </authorList>
    </citation>
    <scope>IDENTIFICATION</scope>
</reference>
<evidence type="ECO:0000259" key="2">
    <source>
        <dbReference type="PROSITE" id="PS50018"/>
    </source>
</evidence>
<feature type="domain" description="Ras-GAP" evidence="2">
    <location>
        <begin position="1"/>
        <end position="137"/>
    </location>
</feature>
<dbReference type="GO" id="GO:0005096">
    <property type="term" value="F:GTPase activator activity"/>
    <property type="evidence" value="ECO:0007669"/>
    <property type="project" value="UniProtKB-KW"/>
</dbReference>
<dbReference type="PROSITE" id="PS50018">
    <property type="entry name" value="RAS_GTPASE_ACTIV_2"/>
    <property type="match status" value="1"/>
</dbReference>
<proteinExistence type="predicted"/>
<dbReference type="PROSITE" id="PS00509">
    <property type="entry name" value="RAS_GTPASE_ACTIV_1"/>
    <property type="match status" value="1"/>
</dbReference>
<dbReference type="STRING" id="6205.A0A0R3WYG2"/>
<evidence type="ECO:0000313" key="4">
    <source>
        <dbReference type="Proteomes" id="UP000274429"/>
    </source>
</evidence>
<name>A0A0R3WYG2_HYDTA</name>
<dbReference type="InterPro" id="IPR001936">
    <property type="entry name" value="RasGAP_dom"/>
</dbReference>
<dbReference type="PANTHER" id="PTHR10194">
    <property type="entry name" value="RAS GTPASE-ACTIVATING PROTEINS"/>
    <property type="match status" value="1"/>
</dbReference>
<dbReference type="Proteomes" id="UP000274429">
    <property type="component" value="Unassembled WGS sequence"/>
</dbReference>
<dbReference type="EMBL" id="UYWX01009064">
    <property type="protein sequence ID" value="VDM27671.1"/>
    <property type="molecule type" value="Genomic_DNA"/>
</dbReference>
<dbReference type="Pfam" id="PF00616">
    <property type="entry name" value="RasGAP"/>
    <property type="match status" value="1"/>
</dbReference>
<dbReference type="InterPro" id="IPR008936">
    <property type="entry name" value="Rho_GTPase_activation_prot"/>
</dbReference>
<sequence>MSDTNHRTGVDFEVDPDKVTNSRQLLRNQANLLRLVRDVWRRIQATISAFPNELRTTFSAIREAMMPTSGNGDELKSSQTENGALFEHVISACVFLRFVCPAILSPSLFGLAESFTEDTRAVRAFTLVAKTILNLANFTLFGDVKELHMDFLNRFVAEEMPSMRALLWRLSEPGLQNNDSVENTDVDSTLHTAQLVDVLTVLKHPAAEAVSGAASVGLDPVPVSAYCGRCVSACLKIP</sequence>
<dbReference type="OrthoDB" id="1562946at2759"/>
<dbReference type="Gene3D" id="1.10.506.10">
    <property type="entry name" value="GTPase Activation - p120gap, domain 1"/>
    <property type="match status" value="1"/>
</dbReference>
<organism evidence="5">
    <name type="scientific">Hydatigena taeniaeformis</name>
    <name type="common">Feline tapeworm</name>
    <name type="synonym">Taenia taeniaeformis</name>
    <dbReference type="NCBI Taxonomy" id="6205"/>
    <lineage>
        <taxon>Eukaryota</taxon>
        <taxon>Metazoa</taxon>
        <taxon>Spiralia</taxon>
        <taxon>Lophotrochozoa</taxon>
        <taxon>Platyhelminthes</taxon>
        <taxon>Cestoda</taxon>
        <taxon>Eucestoda</taxon>
        <taxon>Cyclophyllidea</taxon>
        <taxon>Taeniidae</taxon>
        <taxon>Hydatigera</taxon>
    </lineage>
</organism>
<dbReference type="PANTHER" id="PTHR10194:SF60">
    <property type="entry name" value="RAS GTPASE-ACTIVATING PROTEIN RASKOL"/>
    <property type="match status" value="1"/>
</dbReference>
<keyword evidence="4" id="KW-1185">Reference proteome</keyword>
<gene>
    <name evidence="3" type="ORF">TTAC_LOCUS5787</name>
</gene>
<dbReference type="SUPFAM" id="SSF48350">
    <property type="entry name" value="GTPase activation domain, GAP"/>
    <property type="match status" value="1"/>
</dbReference>
<dbReference type="InterPro" id="IPR039360">
    <property type="entry name" value="Ras_GTPase"/>
</dbReference>
<accession>A0A0R3WYG2</accession>
<dbReference type="AlphaFoldDB" id="A0A0R3WYG2"/>
<evidence type="ECO:0000256" key="1">
    <source>
        <dbReference type="ARBA" id="ARBA00022468"/>
    </source>
</evidence>
<dbReference type="InterPro" id="IPR023152">
    <property type="entry name" value="RasGAP_CS"/>
</dbReference>
<dbReference type="WBParaSite" id="TTAC_0000580201-mRNA-1">
    <property type="protein sequence ID" value="TTAC_0000580201-mRNA-1"/>
    <property type="gene ID" value="TTAC_0000580201"/>
</dbReference>